<protein>
    <submittedName>
        <fullName evidence="2">Uncharacterized protein</fullName>
    </submittedName>
</protein>
<feature type="transmembrane region" description="Helical" evidence="1">
    <location>
        <begin position="210"/>
        <end position="226"/>
    </location>
</feature>
<evidence type="ECO:0000313" key="2">
    <source>
        <dbReference type="EMBL" id="UJF31905.1"/>
    </source>
</evidence>
<keyword evidence="1" id="KW-0812">Transmembrane</keyword>
<proteinExistence type="predicted"/>
<dbReference type="RefSeq" id="WP_235118250.1">
    <property type="nucleotide sequence ID" value="NZ_CP090978.1"/>
</dbReference>
<evidence type="ECO:0000256" key="1">
    <source>
        <dbReference type="SAM" id="Phobius"/>
    </source>
</evidence>
<organism evidence="2 3">
    <name type="scientific">Paenibacillus hexagrammi</name>
    <dbReference type="NCBI Taxonomy" id="2908839"/>
    <lineage>
        <taxon>Bacteria</taxon>
        <taxon>Bacillati</taxon>
        <taxon>Bacillota</taxon>
        <taxon>Bacilli</taxon>
        <taxon>Bacillales</taxon>
        <taxon>Paenibacillaceae</taxon>
        <taxon>Paenibacillus</taxon>
    </lineage>
</organism>
<gene>
    <name evidence="2" type="ORF">L0M14_19380</name>
</gene>
<evidence type="ECO:0000313" key="3">
    <source>
        <dbReference type="Proteomes" id="UP001649230"/>
    </source>
</evidence>
<dbReference type="EMBL" id="CP090978">
    <property type="protein sequence ID" value="UJF31905.1"/>
    <property type="molecule type" value="Genomic_DNA"/>
</dbReference>
<accession>A0ABY3SEL2</accession>
<feature type="transmembrane region" description="Helical" evidence="1">
    <location>
        <begin position="168"/>
        <end position="190"/>
    </location>
</feature>
<reference evidence="2 3" key="1">
    <citation type="journal article" date="2024" name="Int. J. Syst. Evol. Microbiol.">
        <title>Paenibacillus hexagrammi sp. nov., a novel bacterium isolated from the gut content of Hexagrammos agrammus.</title>
        <authorList>
            <person name="Jung H.K."/>
            <person name="Kim D.G."/>
            <person name="Zin H."/>
            <person name="Park J."/>
            <person name="Jung H."/>
            <person name="Kim Y.O."/>
            <person name="Kong H.J."/>
            <person name="Kim J.W."/>
            <person name="Kim Y.S."/>
        </authorList>
    </citation>
    <scope>NUCLEOTIDE SEQUENCE [LARGE SCALE GENOMIC DNA]</scope>
    <source>
        <strain evidence="2 3">YPD9-1</strain>
    </source>
</reference>
<dbReference type="Proteomes" id="UP001649230">
    <property type="component" value="Chromosome"/>
</dbReference>
<keyword evidence="1" id="KW-0472">Membrane</keyword>
<keyword evidence="1" id="KW-1133">Transmembrane helix</keyword>
<name>A0ABY3SEL2_9BACL</name>
<sequence length="260" mass="30120">MDNFRSQMRNRRYMAHVSILGTTQLHKRNPITLACWSMAFPGFGHLLLNKYLRGYALIMWEMFINQKIHLNLAMVSTFNGEFQAARDVLDPKFMSLYIPVYLFAIYDSYRSAVDMNKIYLLAKREKGQFTQFSIGALEINYLDKRKPWLAAVWSIGIPSLGQLYLHRIVLAAFILLSTIVIVWESNIILALHNLVLGDIATSSAVLDKQWLMYFPSFYFFTIYDAYTNTVENNKLFDDAQRQFLIENYQPAGHLITIGDA</sequence>
<keyword evidence="3" id="KW-1185">Reference proteome</keyword>